<proteinExistence type="inferred from homology"/>
<dbReference type="EMBL" id="GGEC01010414">
    <property type="protein sequence ID" value="MBW90897.1"/>
    <property type="molecule type" value="Transcribed_RNA"/>
</dbReference>
<reference evidence="6" key="1">
    <citation type="submission" date="2018-02" db="EMBL/GenBank/DDBJ databases">
        <title>Rhizophora mucronata_Transcriptome.</title>
        <authorList>
            <person name="Meera S.P."/>
            <person name="Sreeshan A."/>
            <person name="Augustine A."/>
        </authorList>
    </citation>
    <scope>NUCLEOTIDE SEQUENCE</scope>
    <source>
        <tissue evidence="6">Leaf</tissue>
    </source>
</reference>
<name>A0A2P2JBU9_RHIMU</name>
<dbReference type="AlphaFoldDB" id="A0A2P2JBU9"/>
<keyword evidence="3" id="KW-0863">Zinc-finger</keyword>
<evidence type="ECO:0000259" key="5">
    <source>
        <dbReference type="PROSITE" id="PS51795"/>
    </source>
</evidence>
<evidence type="ECO:0000256" key="2">
    <source>
        <dbReference type="ARBA" id="ARBA00022723"/>
    </source>
</evidence>
<dbReference type="GO" id="GO:0008270">
    <property type="term" value="F:zinc ion binding"/>
    <property type="evidence" value="ECO:0007669"/>
    <property type="project" value="UniProtKB-KW"/>
</dbReference>
<evidence type="ECO:0000256" key="3">
    <source>
        <dbReference type="ARBA" id="ARBA00022771"/>
    </source>
</evidence>
<evidence type="ECO:0000256" key="1">
    <source>
        <dbReference type="ARBA" id="ARBA00009374"/>
    </source>
</evidence>
<keyword evidence="3" id="KW-0862">Zinc</keyword>
<feature type="zinc finger region" description="FLZ-type" evidence="4">
    <location>
        <begin position="1"/>
        <end position="25"/>
    </location>
</feature>
<keyword evidence="2" id="KW-0479">Metal-binding</keyword>
<comment type="similarity">
    <text evidence="1">Belongs to the FLZ family.</text>
</comment>
<sequence>MYRGEKAFCSRECRYQHMLLEERIDNLEPDDVYETCS</sequence>
<evidence type="ECO:0000313" key="6">
    <source>
        <dbReference type="EMBL" id="MBW90897.1"/>
    </source>
</evidence>
<evidence type="ECO:0000256" key="4">
    <source>
        <dbReference type="PROSITE-ProRule" id="PRU01131"/>
    </source>
</evidence>
<accession>A0A2P2JBU9</accession>
<dbReference type="InterPro" id="IPR007650">
    <property type="entry name" value="Zf-FLZ_dom"/>
</dbReference>
<dbReference type="PROSITE" id="PS51795">
    <property type="entry name" value="ZF_FLZ"/>
    <property type="match status" value="1"/>
</dbReference>
<dbReference type="Pfam" id="PF04570">
    <property type="entry name" value="zf-FLZ"/>
    <property type="match status" value="1"/>
</dbReference>
<organism evidence="6">
    <name type="scientific">Rhizophora mucronata</name>
    <name type="common">Asiatic mangrove</name>
    <dbReference type="NCBI Taxonomy" id="61149"/>
    <lineage>
        <taxon>Eukaryota</taxon>
        <taxon>Viridiplantae</taxon>
        <taxon>Streptophyta</taxon>
        <taxon>Embryophyta</taxon>
        <taxon>Tracheophyta</taxon>
        <taxon>Spermatophyta</taxon>
        <taxon>Magnoliopsida</taxon>
        <taxon>eudicotyledons</taxon>
        <taxon>Gunneridae</taxon>
        <taxon>Pentapetalae</taxon>
        <taxon>rosids</taxon>
        <taxon>fabids</taxon>
        <taxon>Malpighiales</taxon>
        <taxon>Rhizophoraceae</taxon>
        <taxon>Rhizophora</taxon>
    </lineage>
</organism>
<protein>
    <submittedName>
        <fullName evidence="6">Uncharacterized protein MANES_03G176900</fullName>
    </submittedName>
</protein>
<feature type="domain" description="FLZ-type" evidence="5">
    <location>
        <begin position="1"/>
        <end position="25"/>
    </location>
</feature>